<feature type="chain" id="PRO_5045717250" evidence="1">
    <location>
        <begin position="25"/>
        <end position="179"/>
    </location>
</feature>
<evidence type="ECO:0000259" key="2">
    <source>
        <dbReference type="Pfam" id="PF13628"/>
    </source>
</evidence>
<accession>A0ABR9HVY9</accession>
<evidence type="ECO:0000256" key="1">
    <source>
        <dbReference type="SAM" id="SignalP"/>
    </source>
</evidence>
<sequence length="179" mass="18891">MKARSALAATALLGVLLPVAPAAAAVPAPPVRADVSAEDREYLNRTHQNNLFEIFAGDLTDRGKCAAVRELGPRFAAHHTELDADLIGVASREGVTLYSVPEPGKLAQLADLAARSGPDFDAAWLRDQIGAHLEAIALGERETRHGWSPEVKALAARSAPVLHDHLEEAVSALDVCSPG</sequence>
<evidence type="ECO:0000313" key="4">
    <source>
        <dbReference type="Proteomes" id="UP000631670"/>
    </source>
</evidence>
<reference evidence="3 4" key="1">
    <citation type="submission" date="2020-10" db="EMBL/GenBank/DDBJ databases">
        <title>Sequencing the genomes of 1000 actinobacteria strains.</title>
        <authorList>
            <person name="Klenk H.-P."/>
        </authorList>
    </citation>
    <scope>NUCLEOTIDE SEQUENCE [LARGE SCALE GENOMIC DNA]</scope>
    <source>
        <strain evidence="3 4">DSM 44653</strain>
    </source>
</reference>
<gene>
    <name evidence="3" type="ORF">H4696_002191</name>
</gene>
<dbReference type="Proteomes" id="UP000631670">
    <property type="component" value="Unassembled WGS sequence"/>
</dbReference>
<feature type="domain" description="DUF4142" evidence="2">
    <location>
        <begin position="38"/>
        <end position="169"/>
    </location>
</feature>
<keyword evidence="1" id="KW-0732">Signal</keyword>
<protein>
    <submittedName>
        <fullName evidence="3">Membrane protein</fullName>
    </submittedName>
</protein>
<dbReference type="PANTHER" id="PTHR38593">
    <property type="entry name" value="BLR2558 PROTEIN"/>
    <property type="match status" value="1"/>
</dbReference>
<evidence type="ECO:0000313" key="3">
    <source>
        <dbReference type="EMBL" id="MBE1495091.1"/>
    </source>
</evidence>
<dbReference type="InterPro" id="IPR012347">
    <property type="entry name" value="Ferritin-like"/>
</dbReference>
<dbReference type="PANTHER" id="PTHR38593:SF1">
    <property type="entry name" value="BLR2558 PROTEIN"/>
    <property type="match status" value="1"/>
</dbReference>
<dbReference type="Pfam" id="PF13628">
    <property type="entry name" value="DUF4142"/>
    <property type="match status" value="1"/>
</dbReference>
<dbReference type="EMBL" id="JADBEG010000001">
    <property type="protein sequence ID" value="MBE1495091.1"/>
    <property type="molecule type" value="Genomic_DNA"/>
</dbReference>
<comment type="caution">
    <text evidence="3">The sequence shown here is derived from an EMBL/GenBank/DDBJ whole genome shotgun (WGS) entry which is preliminary data.</text>
</comment>
<organism evidence="3 4">
    <name type="scientific">Amycolatopsis lexingtonensis</name>
    <dbReference type="NCBI Taxonomy" id="218822"/>
    <lineage>
        <taxon>Bacteria</taxon>
        <taxon>Bacillati</taxon>
        <taxon>Actinomycetota</taxon>
        <taxon>Actinomycetes</taxon>
        <taxon>Pseudonocardiales</taxon>
        <taxon>Pseudonocardiaceae</taxon>
        <taxon>Amycolatopsis</taxon>
    </lineage>
</organism>
<keyword evidence="4" id="KW-1185">Reference proteome</keyword>
<name>A0ABR9HVY9_9PSEU</name>
<feature type="signal peptide" evidence="1">
    <location>
        <begin position="1"/>
        <end position="24"/>
    </location>
</feature>
<dbReference type="InterPro" id="IPR025419">
    <property type="entry name" value="DUF4142"/>
</dbReference>
<dbReference type="RefSeq" id="WP_086862901.1">
    <property type="nucleotide sequence ID" value="NZ_JADBEG010000001.1"/>
</dbReference>
<proteinExistence type="predicted"/>
<dbReference type="Gene3D" id="1.20.1260.10">
    <property type="match status" value="1"/>
</dbReference>